<dbReference type="Proteomes" id="UP000520767">
    <property type="component" value="Unassembled WGS sequence"/>
</dbReference>
<proteinExistence type="predicted"/>
<dbReference type="AlphaFoldDB" id="A0A7W7QDD8"/>
<accession>A0A7W7QDD8</accession>
<evidence type="ECO:0000313" key="2">
    <source>
        <dbReference type="Proteomes" id="UP000520767"/>
    </source>
</evidence>
<organism evidence="1 2">
    <name type="scientific">Actinophytocola algeriensis</name>
    <dbReference type="NCBI Taxonomy" id="1768010"/>
    <lineage>
        <taxon>Bacteria</taxon>
        <taxon>Bacillati</taxon>
        <taxon>Actinomycetota</taxon>
        <taxon>Actinomycetes</taxon>
        <taxon>Pseudonocardiales</taxon>
        <taxon>Pseudonocardiaceae</taxon>
    </lineage>
</organism>
<protein>
    <submittedName>
        <fullName evidence="1">Uncharacterized protein</fullName>
    </submittedName>
</protein>
<name>A0A7W7QDD8_9PSEU</name>
<evidence type="ECO:0000313" key="1">
    <source>
        <dbReference type="EMBL" id="MBB4911484.1"/>
    </source>
</evidence>
<comment type="caution">
    <text evidence="1">The sequence shown here is derived from an EMBL/GenBank/DDBJ whole genome shotgun (WGS) entry which is preliminary data.</text>
</comment>
<gene>
    <name evidence="1" type="ORF">FHR82_007754</name>
</gene>
<dbReference type="RefSeq" id="WP_184815512.1">
    <property type="nucleotide sequence ID" value="NZ_JACHJQ010000010.1"/>
</dbReference>
<keyword evidence="2" id="KW-1185">Reference proteome</keyword>
<dbReference type="EMBL" id="JACHJQ010000010">
    <property type="protein sequence ID" value="MBB4911484.1"/>
    <property type="molecule type" value="Genomic_DNA"/>
</dbReference>
<reference evidence="1 2" key="1">
    <citation type="submission" date="2020-08" db="EMBL/GenBank/DDBJ databases">
        <title>Genomic Encyclopedia of Type Strains, Phase III (KMG-III): the genomes of soil and plant-associated and newly described type strains.</title>
        <authorList>
            <person name="Whitman W."/>
        </authorList>
    </citation>
    <scope>NUCLEOTIDE SEQUENCE [LARGE SCALE GENOMIC DNA]</scope>
    <source>
        <strain evidence="1 2">CECT 8960</strain>
    </source>
</reference>
<sequence length="67" mass="7773">MADVNFLLRIRDTYRHIDRSLDARDRREFVLACQELRDLLTRLREVIDTVSLSDLAAVERHASAMGS</sequence>